<name>A0A4S2D0T5_9MICO</name>
<dbReference type="CDD" id="cd08350">
    <property type="entry name" value="BLMT_like"/>
    <property type="match status" value="1"/>
</dbReference>
<dbReference type="PRINTS" id="PR00311">
    <property type="entry name" value="BLEOMYCINRST"/>
</dbReference>
<organism evidence="5 6">
    <name type="scientific">Microbacterium laevaniformans</name>
    <dbReference type="NCBI Taxonomy" id="36807"/>
    <lineage>
        <taxon>Bacteria</taxon>
        <taxon>Bacillati</taxon>
        <taxon>Actinomycetota</taxon>
        <taxon>Actinomycetes</taxon>
        <taxon>Micrococcales</taxon>
        <taxon>Microbacteriaceae</taxon>
        <taxon>Microbacterium</taxon>
    </lineage>
</organism>
<dbReference type="InterPro" id="IPR000335">
    <property type="entry name" value="Bleomycin-R"/>
</dbReference>
<evidence type="ECO:0000256" key="1">
    <source>
        <dbReference type="ARBA" id="ARBA00011051"/>
    </source>
</evidence>
<sequence>MPDRAVPNLPSRDFGGTVRFYGGFGFTPSYRDDAWLILRRGELVLEFFRFDDLVPEASSFMCSVRVDDVDELYEDIKRSGVPEHDAGLPRLRPVQTQSWGQRAGFLVDADGTQLTLIENGAPDA</sequence>
<feature type="domain" description="VOC" evidence="4">
    <location>
        <begin position="1"/>
        <end position="119"/>
    </location>
</feature>
<dbReference type="InterPro" id="IPR037523">
    <property type="entry name" value="VOC_core"/>
</dbReference>
<proteinExistence type="inferred from homology"/>
<dbReference type="AlphaFoldDB" id="A0A4S2D0T5"/>
<reference evidence="5 6" key="1">
    <citation type="submission" date="2019-04" db="EMBL/GenBank/DDBJ databases">
        <title>Microbes associate with the intestines of laboratory mice.</title>
        <authorList>
            <person name="Navarre W."/>
            <person name="Wong E."/>
            <person name="Huang K."/>
            <person name="Tropini C."/>
            <person name="Ng K."/>
            <person name="Yu B."/>
        </authorList>
    </citation>
    <scope>NUCLEOTIDE SEQUENCE [LARGE SCALE GENOMIC DNA]</scope>
    <source>
        <strain evidence="5 6">NM46_B2-13</strain>
    </source>
</reference>
<dbReference type="PROSITE" id="PS51819">
    <property type="entry name" value="VOC"/>
    <property type="match status" value="1"/>
</dbReference>
<accession>A0A4S2D0T5</accession>
<evidence type="ECO:0000256" key="3">
    <source>
        <dbReference type="ARBA" id="ARBA00023251"/>
    </source>
</evidence>
<comment type="similarity">
    <text evidence="1">Belongs to the bleomycin resistance protein family.</text>
</comment>
<dbReference type="SUPFAM" id="SSF54593">
    <property type="entry name" value="Glyoxalase/Bleomycin resistance protein/Dihydroxybiphenyl dioxygenase"/>
    <property type="match status" value="1"/>
</dbReference>
<dbReference type="EMBL" id="SRYO01000008">
    <property type="protein sequence ID" value="TGY35058.1"/>
    <property type="molecule type" value="Genomic_DNA"/>
</dbReference>
<evidence type="ECO:0000313" key="6">
    <source>
        <dbReference type="Proteomes" id="UP000309893"/>
    </source>
</evidence>
<dbReference type="GO" id="GO:0046677">
    <property type="term" value="P:response to antibiotic"/>
    <property type="evidence" value="ECO:0007669"/>
    <property type="project" value="UniProtKB-KW"/>
</dbReference>
<keyword evidence="3" id="KW-0046">Antibiotic resistance</keyword>
<protein>
    <recommendedName>
        <fullName evidence="2">Bleomycin resistance protein</fullName>
    </recommendedName>
</protein>
<evidence type="ECO:0000313" key="5">
    <source>
        <dbReference type="EMBL" id="TGY35058.1"/>
    </source>
</evidence>
<gene>
    <name evidence="5" type="ORF">E5344_12295</name>
</gene>
<dbReference type="OrthoDB" id="6624781at2"/>
<comment type="caution">
    <text evidence="5">The sequence shown here is derived from an EMBL/GenBank/DDBJ whole genome shotgun (WGS) entry which is preliminary data.</text>
</comment>
<dbReference type="InterPro" id="IPR029068">
    <property type="entry name" value="Glyas_Bleomycin-R_OHBP_Dase"/>
</dbReference>
<dbReference type="RefSeq" id="WP_036318384.1">
    <property type="nucleotide sequence ID" value="NZ_JBHUPJ010000003.1"/>
</dbReference>
<dbReference type="Proteomes" id="UP000309893">
    <property type="component" value="Unassembled WGS sequence"/>
</dbReference>
<evidence type="ECO:0000256" key="2">
    <source>
        <dbReference type="ARBA" id="ARBA00021572"/>
    </source>
</evidence>
<dbReference type="Gene3D" id="3.10.180.10">
    <property type="entry name" value="2,3-Dihydroxybiphenyl 1,2-Dioxygenase, domain 1"/>
    <property type="match status" value="1"/>
</dbReference>
<evidence type="ECO:0000259" key="4">
    <source>
        <dbReference type="PROSITE" id="PS51819"/>
    </source>
</evidence>